<dbReference type="GO" id="GO:0005829">
    <property type="term" value="C:cytosol"/>
    <property type="evidence" value="ECO:0007669"/>
    <property type="project" value="TreeGrafter"/>
</dbReference>
<keyword evidence="3" id="KW-0808">Transferase</keyword>
<dbReference type="PRINTS" id="PR00477">
    <property type="entry name" value="PHGLYCKINASE"/>
</dbReference>
<dbReference type="InterPro" id="IPR015911">
    <property type="entry name" value="Phosphoglycerate_kinase_CS"/>
</dbReference>
<keyword evidence="4" id="KW-0547">Nucleotide-binding</keyword>
<comment type="catalytic activity">
    <reaction evidence="1">
        <text>(2R)-3-phosphoglycerate + ATP = (2R)-3-phospho-glyceroyl phosphate + ADP</text>
        <dbReference type="Rhea" id="RHEA:14801"/>
        <dbReference type="ChEBI" id="CHEBI:30616"/>
        <dbReference type="ChEBI" id="CHEBI:57604"/>
        <dbReference type="ChEBI" id="CHEBI:58272"/>
        <dbReference type="ChEBI" id="CHEBI:456216"/>
        <dbReference type="EC" id="2.7.2.3"/>
    </reaction>
</comment>
<dbReference type="FunFam" id="3.40.50.1260:FF:000001">
    <property type="entry name" value="Phosphoglycerate kinase"/>
    <property type="match status" value="1"/>
</dbReference>
<dbReference type="PANTHER" id="PTHR11406">
    <property type="entry name" value="PHOSPHOGLYCERATE KINASE"/>
    <property type="match status" value="1"/>
</dbReference>
<dbReference type="InterPro" id="IPR001576">
    <property type="entry name" value="Phosphoglycerate_kinase"/>
</dbReference>
<keyword evidence="6" id="KW-0067">ATP-binding</keyword>
<dbReference type="GO" id="GO:0005524">
    <property type="term" value="F:ATP binding"/>
    <property type="evidence" value="ECO:0007669"/>
    <property type="project" value="UniProtKB-KW"/>
</dbReference>
<dbReference type="Pfam" id="PF00162">
    <property type="entry name" value="PGK"/>
    <property type="match status" value="1"/>
</dbReference>
<reference evidence="7" key="1">
    <citation type="submission" date="2018-05" db="EMBL/GenBank/DDBJ databases">
        <authorList>
            <person name="Lanie J.A."/>
            <person name="Ng W.-L."/>
            <person name="Kazmierczak K.M."/>
            <person name="Andrzejewski T.M."/>
            <person name="Davidsen T.M."/>
            <person name="Wayne K.J."/>
            <person name="Tettelin H."/>
            <person name="Glass J.I."/>
            <person name="Rusch D."/>
            <person name="Podicherti R."/>
            <person name="Tsui H.-C.T."/>
            <person name="Winkler M.E."/>
        </authorList>
    </citation>
    <scope>NUCLEOTIDE SEQUENCE</scope>
</reference>
<dbReference type="AlphaFoldDB" id="A0A381QIP7"/>
<protein>
    <recommendedName>
        <fullName evidence="2">phosphoglycerate kinase</fullName>
        <ecNumber evidence="2">2.7.2.3</ecNumber>
    </recommendedName>
</protein>
<dbReference type="Gene3D" id="3.40.50.1260">
    <property type="entry name" value="Phosphoglycerate kinase, N-terminal domain"/>
    <property type="match status" value="2"/>
</dbReference>
<gene>
    <name evidence="7" type="ORF">METZ01_LOCUS30821</name>
</gene>
<dbReference type="GO" id="GO:0006096">
    <property type="term" value="P:glycolytic process"/>
    <property type="evidence" value="ECO:0007669"/>
    <property type="project" value="InterPro"/>
</dbReference>
<dbReference type="PANTHER" id="PTHR11406:SF23">
    <property type="entry name" value="PHOSPHOGLYCERATE KINASE 1, CHLOROPLASTIC-RELATED"/>
    <property type="match status" value="1"/>
</dbReference>
<evidence type="ECO:0000256" key="4">
    <source>
        <dbReference type="ARBA" id="ARBA00022741"/>
    </source>
</evidence>
<dbReference type="PROSITE" id="PS00111">
    <property type="entry name" value="PGLYCERATE_KINASE"/>
    <property type="match status" value="1"/>
</dbReference>
<dbReference type="EMBL" id="UINC01001337">
    <property type="protein sequence ID" value="SUZ77967.1"/>
    <property type="molecule type" value="Genomic_DNA"/>
</dbReference>
<accession>A0A381QIP7</accession>
<dbReference type="HAMAP" id="MF_00145">
    <property type="entry name" value="Phosphoglyc_kinase"/>
    <property type="match status" value="1"/>
</dbReference>
<dbReference type="InterPro" id="IPR036043">
    <property type="entry name" value="Phosphoglycerate_kinase_sf"/>
</dbReference>
<name>A0A381QIP7_9ZZZZ</name>
<sequence>MTFPQMKDLDLQGQKTMLRLDLNVPMENGQITSDARIKAAIPTILAAQEHGGKVIILSHLGRPDPGALKASDSLQPVTEKLAHLSGQQVHFEPNWIESIPDIDNGIILCENVRFHEGETSNSEALSKQIASLCDVYVMDAFGAAHRKHATTYGVITFAQTACAGPLLTSEIESLSKAMQAPERPLVAIIGGAKVSSKLGMIETLAGICDHIIVGGGIANTFLAAAGIETGNSLIEKDMIAMAGNILESNKVNIPLPDDVTVAKKISPESEAVKKSVVDIEKDDQVLDIGPKTAEAYKGIIDSARTIIWNGPLGVFEIDQFSGGTQALALAVAENNSYTLVGGGDTVAVLEKYGIKDSIDYISSGGGAFLEFIKSGTLLSLEAISRHTKS</sequence>
<evidence type="ECO:0000256" key="5">
    <source>
        <dbReference type="ARBA" id="ARBA00022777"/>
    </source>
</evidence>
<keyword evidence="5" id="KW-0418">Kinase</keyword>
<evidence type="ECO:0000256" key="2">
    <source>
        <dbReference type="ARBA" id="ARBA00013061"/>
    </source>
</evidence>
<dbReference type="GO" id="GO:0006094">
    <property type="term" value="P:gluconeogenesis"/>
    <property type="evidence" value="ECO:0007669"/>
    <property type="project" value="TreeGrafter"/>
</dbReference>
<evidence type="ECO:0000256" key="3">
    <source>
        <dbReference type="ARBA" id="ARBA00022679"/>
    </source>
</evidence>
<dbReference type="GO" id="GO:0004618">
    <property type="term" value="F:phosphoglycerate kinase activity"/>
    <property type="evidence" value="ECO:0007669"/>
    <property type="project" value="UniProtKB-EC"/>
</dbReference>
<dbReference type="GO" id="GO:0043531">
    <property type="term" value="F:ADP binding"/>
    <property type="evidence" value="ECO:0007669"/>
    <property type="project" value="TreeGrafter"/>
</dbReference>
<dbReference type="PIRSF" id="PIRSF000724">
    <property type="entry name" value="Pgk"/>
    <property type="match status" value="1"/>
</dbReference>
<dbReference type="InterPro" id="IPR015824">
    <property type="entry name" value="Phosphoglycerate_kinase_N"/>
</dbReference>
<dbReference type="SUPFAM" id="SSF53748">
    <property type="entry name" value="Phosphoglycerate kinase"/>
    <property type="match status" value="1"/>
</dbReference>
<evidence type="ECO:0000256" key="6">
    <source>
        <dbReference type="ARBA" id="ARBA00022840"/>
    </source>
</evidence>
<evidence type="ECO:0000256" key="1">
    <source>
        <dbReference type="ARBA" id="ARBA00000642"/>
    </source>
</evidence>
<proteinExistence type="inferred from homology"/>
<dbReference type="EC" id="2.7.2.3" evidence="2"/>
<evidence type="ECO:0000313" key="7">
    <source>
        <dbReference type="EMBL" id="SUZ77967.1"/>
    </source>
</evidence>
<organism evidence="7">
    <name type="scientific">marine metagenome</name>
    <dbReference type="NCBI Taxonomy" id="408172"/>
    <lineage>
        <taxon>unclassified sequences</taxon>
        <taxon>metagenomes</taxon>
        <taxon>ecological metagenomes</taxon>
    </lineage>
</organism>